<evidence type="ECO:0000313" key="2">
    <source>
        <dbReference type="EMBL" id="ELZ50717.1"/>
    </source>
</evidence>
<accession>M0EUY8</accession>
<keyword evidence="1" id="KW-0812">Transmembrane</keyword>
<dbReference type="PATRIC" id="fig|1227467.4.peg.990"/>
<keyword evidence="1" id="KW-0472">Membrane</keyword>
<feature type="transmembrane region" description="Helical" evidence="1">
    <location>
        <begin position="102"/>
        <end position="119"/>
    </location>
</feature>
<sequence>MSAVTLALGVLAVGALVYVVGVERSRDAAARAGSAASSGAGAASRAVSTSAAAGVAGLGVGLQFGDDLITAVLSDPGFALAAVTGIFGSLGTGGYLGDLSGLQFLLIGVVVFAVGYAAFGGEE</sequence>
<dbReference type="AlphaFoldDB" id="M0EUY8"/>
<dbReference type="RefSeq" id="WP_004596378.1">
    <property type="nucleotide sequence ID" value="NZ_AOJM01000036.1"/>
</dbReference>
<keyword evidence="3" id="KW-1185">Reference proteome</keyword>
<feature type="transmembrane region" description="Helical" evidence="1">
    <location>
        <begin position="77"/>
        <end position="96"/>
    </location>
</feature>
<feature type="transmembrane region" description="Helical" evidence="1">
    <location>
        <begin position="45"/>
        <end position="65"/>
    </location>
</feature>
<name>M0EUY8_9EURY</name>
<dbReference type="EMBL" id="AOJM01000036">
    <property type="protein sequence ID" value="ELZ50717.1"/>
    <property type="molecule type" value="Genomic_DNA"/>
</dbReference>
<dbReference type="Proteomes" id="UP000011526">
    <property type="component" value="Unassembled WGS sequence"/>
</dbReference>
<reference evidence="2 3" key="1">
    <citation type="journal article" date="2014" name="PLoS Genet.">
        <title>Phylogenetically driven sequencing of extremely halophilic archaea reveals strategies for static and dynamic osmo-response.</title>
        <authorList>
            <person name="Becker E.A."/>
            <person name="Seitzer P.M."/>
            <person name="Tritt A."/>
            <person name="Larsen D."/>
            <person name="Krusor M."/>
            <person name="Yao A.I."/>
            <person name="Wu D."/>
            <person name="Madern D."/>
            <person name="Eisen J.A."/>
            <person name="Darling A.E."/>
            <person name="Facciotti M.T."/>
        </authorList>
    </citation>
    <scope>NUCLEOTIDE SEQUENCE [LARGE SCALE GENOMIC DNA]</scope>
    <source>
        <strain evidence="2 3">JCM 9100</strain>
    </source>
</reference>
<organism evidence="2 3">
    <name type="scientific">Halorubrum distributum JCM 9100</name>
    <dbReference type="NCBI Taxonomy" id="1227467"/>
    <lineage>
        <taxon>Archaea</taxon>
        <taxon>Methanobacteriati</taxon>
        <taxon>Methanobacteriota</taxon>
        <taxon>Stenosarchaea group</taxon>
        <taxon>Halobacteria</taxon>
        <taxon>Halobacteriales</taxon>
        <taxon>Haloferacaceae</taxon>
        <taxon>Halorubrum</taxon>
        <taxon>Halorubrum distributum group</taxon>
    </lineage>
</organism>
<gene>
    <name evidence="2" type="ORF">C465_05226</name>
</gene>
<comment type="caution">
    <text evidence="2">The sequence shown here is derived from an EMBL/GenBank/DDBJ whole genome shotgun (WGS) entry which is preliminary data.</text>
</comment>
<proteinExistence type="predicted"/>
<evidence type="ECO:0000256" key="1">
    <source>
        <dbReference type="SAM" id="Phobius"/>
    </source>
</evidence>
<evidence type="ECO:0000313" key="3">
    <source>
        <dbReference type="Proteomes" id="UP000011526"/>
    </source>
</evidence>
<keyword evidence="1" id="KW-1133">Transmembrane helix</keyword>
<protein>
    <submittedName>
        <fullName evidence="2">Uncharacterized protein</fullName>
    </submittedName>
</protein>